<dbReference type="GeneID" id="100378334"/>
<evidence type="ECO:0000256" key="3">
    <source>
        <dbReference type="ARBA" id="ARBA00022679"/>
    </source>
</evidence>
<keyword evidence="8" id="KW-0460">Magnesium</keyword>
<keyword evidence="5" id="KW-0479">Metal-binding</keyword>
<dbReference type="Proteomes" id="UP000694865">
    <property type="component" value="Unplaced"/>
</dbReference>
<feature type="non-terminal residue" evidence="11">
    <location>
        <position position="419"/>
    </location>
</feature>
<evidence type="ECO:0000256" key="5">
    <source>
        <dbReference type="ARBA" id="ARBA00022723"/>
    </source>
</evidence>
<comment type="cofactor">
    <cofactor evidence="1">
        <name>Mg(2+)</name>
        <dbReference type="ChEBI" id="CHEBI:18420"/>
    </cofactor>
</comment>
<comment type="similarity">
    <text evidence="2">Belongs to the SELO family.</text>
</comment>
<gene>
    <name evidence="11" type="primary">LOC100378334</name>
</gene>
<keyword evidence="3" id="KW-0808">Transferase</keyword>
<dbReference type="InterPro" id="IPR003846">
    <property type="entry name" value="SelO"/>
</dbReference>
<proteinExistence type="inferred from homology"/>
<organism evidence="10 11">
    <name type="scientific">Saccoglossus kowalevskii</name>
    <name type="common">Acorn worm</name>
    <dbReference type="NCBI Taxonomy" id="10224"/>
    <lineage>
        <taxon>Eukaryota</taxon>
        <taxon>Metazoa</taxon>
        <taxon>Hemichordata</taxon>
        <taxon>Enteropneusta</taxon>
        <taxon>Harrimaniidae</taxon>
        <taxon>Saccoglossus</taxon>
    </lineage>
</organism>
<evidence type="ECO:0000256" key="9">
    <source>
        <dbReference type="ARBA" id="ARBA00031547"/>
    </source>
</evidence>
<keyword evidence="10" id="KW-1185">Reference proteome</keyword>
<keyword evidence="4" id="KW-0548">Nucleotidyltransferase</keyword>
<evidence type="ECO:0000256" key="8">
    <source>
        <dbReference type="ARBA" id="ARBA00022842"/>
    </source>
</evidence>
<protein>
    <recommendedName>
        <fullName evidence="9">Selenoprotein O</fullName>
    </recommendedName>
</protein>
<evidence type="ECO:0000256" key="7">
    <source>
        <dbReference type="ARBA" id="ARBA00022840"/>
    </source>
</evidence>
<evidence type="ECO:0000256" key="2">
    <source>
        <dbReference type="ARBA" id="ARBA00009747"/>
    </source>
</evidence>
<reference evidence="11" key="1">
    <citation type="submission" date="2025-08" db="UniProtKB">
        <authorList>
            <consortium name="RefSeq"/>
        </authorList>
    </citation>
    <scope>IDENTIFICATION</scope>
    <source>
        <tissue evidence="11">Testes</tissue>
    </source>
</reference>
<accession>A0ABM0MNF6</accession>
<keyword evidence="6" id="KW-0547">Nucleotide-binding</keyword>
<dbReference type="RefSeq" id="XP_006821547.1">
    <property type="nucleotide sequence ID" value="XM_006821484.1"/>
</dbReference>
<keyword evidence="7" id="KW-0067">ATP-binding</keyword>
<dbReference type="PANTHER" id="PTHR12153:SF15">
    <property type="entry name" value="PROTEIN ADENYLYLTRANSFERASE SELO, MITOCHONDRIAL"/>
    <property type="match status" value="1"/>
</dbReference>
<name>A0ABM0MNF6_SACKO</name>
<evidence type="ECO:0000313" key="11">
    <source>
        <dbReference type="RefSeq" id="XP_006821547.1"/>
    </source>
</evidence>
<evidence type="ECO:0000256" key="1">
    <source>
        <dbReference type="ARBA" id="ARBA00001946"/>
    </source>
</evidence>
<evidence type="ECO:0000256" key="4">
    <source>
        <dbReference type="ARBA" id="ARBA00022695"/>
    </source>
</evidence>
<dbReference type="Pfam" id="PF02696">
    <property type="entry name" value="SelO"/>
    <property type="match status" value="1"/>
</dbReference>
<sequence length="419" mass="48756">MSMKLLFTDHEVFGRQWTTFSPKPLDLFVLIFGMKIPYWLKMIYKTNQSSTQKYLEFYREVVLSTARLVAEWQAVGFCHGVLNTDNMSILGLTIDYGPYGFMDRFDQDYICNGSDDGGRYAFNKQPSMCKWNLKKFAEALSGYTELDQVLPLEMSLTVLEEYEEEYQKCFLQKMRKKFGLVRKQLETDIDLVDSFLQAMQDTGGDYTNCFRCLNQLDLPGADTYHTSMERVTNMLMAQSCTLEELKNTCKPRMDPRELMMIVMLMQTNPDLLANLGKGQHMVVKEMEKVEKLKQLQGLTEQDKKNKDLKIWSAWLEKYSDRLRLECKDMQDIEELSKTRVTAMNSNNPKYILRNYIAHNAITCAEKGDFSEVRRVLKLLEHPYDDGTQVDDVTMQLEQHNIESSSSAEQGVQCFIFLSY</sequence>
<evidence type="ECO:0000313" key="10">
    <source>
        <dbReference type="Proteomes" id="UP000694865"/>
    </source>
</evidence>
<dbReference type="PANTHER" id="PTHR12153">
    <property type="entry name" value="SELENOPROTEIN O"/>
    <property type="match status" value="1"/>
</dbReference>
<evidence type="ECO:0000256" key="6">
    <source>
        <dbReference type="ARBA" id="ARBA00022741"/>
    </source>
</evidence>